<dbReference type="OrthoDB" id="4327079at2759"/>
<evidence type="ECO:0000313" key="2">
    <source>
        <dbReference type="EMBL" id="MBA0806351.1"/>
    </source>
</evidence>
<proteinExistence type="predicted"/>
<dbReference type="PANTHER" id="PTHR43100">
    <property type="entry name" value="GLUTAMATE SYNTHASE [NADPH] SMALL CHAIN"/>
    <property type="match status" value="1"/>
</dbReference>
<sequence length="167" mass="18897">VEAEPVKRPTQVSDAVKHRGFVAYEREGVQYRDPNVRMNDWKEVMEESKPGPLLKTQSARCMDCGTPFCHQENSGCPLGNKIPEFNELVYQNRWREALDRLLETNNFPEFTGRVCPAPCEGSCVLGIIENPVSIKSIECAIIDKGFEEGWMVPRPPLKRTGYVLLLG</sequence>
<dbReference type="EMBL" id="JABFAD010000008">
    <property type="protein sequence ID" value="MBA0806351.1"/>
    <property type="molecule type" value="Genomic_DNA"/>
</dbReference>
<dbReference type="InterPro" id="IPR009051">
    <property type="entry name" value="Helical_ferredxn"/>
</dbReference>
<accession>A0A7J9H941</accession>
<evidence type="ECO:0000313" key="3">
    <source>
        <dbReference type="Proteomes" id="UP000593560"/>
    </source>
</evidence>
<evidence type="ECO:0000259" key="1">
    <source>
        <dbReference type="Pfam" id="PF14691"/>
    </source>
</evidence>
<dbReference type="Proteomes" id="UP000593560">
    <property type="component" value="Unassembled WGS sequence"/>
</dbReference>
<dbReference type="InterPro" id="IPR051394">
    <property type="entry name" value="Glutamate_Synthase"/>
</dbReference>
<organism evidence="2 3">
    <name type="scientific">Gossypium harknessii</name>
    <dbReference type="NCBI Taxonomy" id="34285"/>
    <lineage>
        <taxon>Eukaryota</taxon>
        <taxon>Viridiplantae</taxon>
        <taxon>Streptophyta</taxon>
        <taxon>Embryophyta</taxon>
        <taxon>Tracheophyta</taxon>
        <taxon>Spermatophyta</taxon>
        <taxon>Magnoliopsida</taxon>
        <taxon>eudicotyledons</taxon>
        <taxon>Gunneridae</taxon>
        <taxon>Pentapetalae</taxon>
        <taxon>rosids</taxon>
        <taxon>malvids</taxon>
        <taxon>Malvales</taxon>
        <taxon>Malvaceae</taxon>
        <taxon>Malvoideae</taxon>
        <taxon>Gossypium</taxon>
    </lineage>
</organism>
<name>A0A7J9H941_9ROSI</name>
<keyword evidence="3" id="KW-1185">Reference proteome</keyword>
<dbReference type="PANTHER" id="PTHR43100:SF1">
    <property type="entry name" value="GLUTAMATE SYNTHASE [NADPH] SMALL CHAIN"/>
    <property type="match status" value="1"/>
</dbReference>
<dbReference type="FunFam" id="1.10.1060.10:FF:000009">
    <property type="entry name" value="Glutamate synthase 1 [NADH] chloroplastic"/>
    <property type="match status" value="1"/>
</dbReference>
<gene>
    <name evidence="2" type="ORF">Gohar_005805</name>
</gene>
<dbReference type="SUPFAM" id="SSF46548">
    <property type="entry name" value="alpha-helical ferredoxin"/>
    <property type="match status" value="1"/>
</dbReference>
<dbReference type="AlphaFoldDB" id="A0A7J9H941"/>
<feature type="domain" description="Dihydroprymidine dehydrogenase" evidence="1">
    <location>
        <begin position="38"/>
        <end position="149"/>
    </location>
</feature>
<reference evidence="2 3" key="1">
    <citation type="journal article" date="2019" name="Genome Biol. Evol.">
        <title>Insights into the evolution of the New World diploid cottons (Gossypium, subgenus Houzingenia) based on genome sequencing.</title>
        <authorList>
            <person name="Grover C.E."/>
            <person name="Arick M.A. 2nd"/>
            <person name="Thrash A."/>
            <person name="Conover J.L."/>
            <person name="Sanders W.S."/>
            <person name="Peterson D.G."/>
            <person name="Frelichowski J.E."/>
            <person name="Scheffler J.A."/>
            <person name="Scheffler B.E."/>
            <person name="Wendel J.F."/>
        </authorList>
    </citation>
    <scope>NUCLEOTIDE SEQUENCE [LARGE SCALE GENOMIC DNA]</scope>
    <source>
        <strain evidence="2">0</strain>
        <tissue evidence="2">Leaf</tissue>
    </source>
</reference>
<dbReference type="InterPro" id="IPR028261">
    <property type="entry name" value="DPD_II"/>
</dbReference>
<dbReference type="Pfam" id="PF14691">
    <property type="entry name" value="Fer4_20"/>
    <property type="match status" value="1"/>
</dbReference>
<comment type="caution">
    <text evidence="2">The sequence shown here is derived from an EMBL/GenBank/DDBJ whole genome shotgun (WGS) entry which is preliminary data.</text>
</comment>
<feature type="non-terminal residue" evidence="2">
    <location>
        <position position="1"/>
    </location>
</feature>
<dbReference type="Gene3D" id="1.10.1060.10">
    <property type="entry name" value="Alpha-helical ferredoxin"/>
    <property type="match status" value="1"/>
</dbReference>
<protein>
    <recommendedName>
        <fullName evidence="1">Dihydroprymidine dehydrogenase domain-containing protein</fullName>
    </recommendedName>
</protein>
<dbReference type="GO" id="GO:0051536">
    <property type="term" value="F:iron-sulfur cluster binding"/>
    <property type="evidence" value="ECO:0007669"/>
    <property type="project" value="InterPro"/>
</dbReference>